<accession>A0A194PRS0</accession>
<dbReference type="Gene3D" id="3.15.10.50">
    <property type="match status" value="1"/>
</dbReference>
<dbReference type="Proteomes" id="UP000694872">
    <property type="component" value="Unplaced"/>
</dbReference>
<evidence type="ECO:0000313" key="3">
    <source>
        <dbReference type="RefSeq" id="XP_013165159.1"/>
    </source>
</evidence>
<organism evidence="1 2">
    <name type="scientific">Papilio xuthus</name>
    <name type="common">Asian swallowtail butterfly</name>
    <dbReference type="NCBI Taxonomy" id="66420"/>
    <lineage>
        <taxon>Eukaryota</taxon>
        <taxon>Metazoa</taxon>
        <taxon>Ecdysozoa</taxon>
        <taxon>Arthropoda</taxon>
        <taxon>Hexapoda</taxon>
        <taxon>Insecta</taxon>
        <taxon>Pterygota</taxon>
        <taxon>Neoptera</taxon>
        <taxon>Endopterygota</taxon>
        <taxon>Lepidoptera</taxon>
        <taxon>Glossata</taxon>
        <taxon>Ditrysia</taxon>
        <taxon>Papilionoidea</taxon>
        <taxon>Papilionidae</taxon>
        <taxon>Papilioninae</taxon>
        <taxon>Papilio</taxon>
    </lineage>
</organism>
<dbReference type="InterPro" id="IPR038606">
    <property type="entry name" value="To_sf"/>
</dbReference>
<evidence type="ECO:0000313" key="2">
    <source>
        <dbReference type="Proteomes" id="UP000053268"/>
    </source>
</evidence>
<dbReference type="Proteomes" id="UP000053268">
    <property type="component" value="Unassembled WGS sequence"/>
</dbReference>
<reference evidence="3" key="2">
    <citation type="submission" date="2025-04" db="UniProtKB">
        <authorList>
            <consortium name="RefSeq"/>
        </authorList>
    </citation>
    <scope>IDENTIFICATION</scope>
</reference>
<dbReference type="AlphaFoldDB" id="A0A194PRS0"/>
<reference evidence="1 2" key="1">
    <citation type="journal article" date="2015" name="Nat. Commun.">
        <title>Outbred genome sequencing and CRISPR/Cas9 gene editing in butterflies.</title>
        <authorList>
            <person name="Li X."/>
            <person name="Fan D."/>
            <person name="Zhang W."/>
            <person name="Liu G."/>
            <person name="Zhang L."/>
            <person name="Zhao L."/>
            <person name="Fang X."/>
            <person name="Chen L."/>
            <person name="Dong Y."/>
            <person name="Chen Y."/>
            <person name="Ding Y."/>
            <person name="Zhao R."/>
            <person name="Feng M."/>
            <person name="Zhu Y."/>
            <person name="Feng Y."/>
            <person name="Jiang X."/>
            <person name="Zhu D."/>
            <person name="Xiang H."/>
            <person name="Feng X."/>
            <person name="Li S."/>
            <person name="Wang J."/>
            <person name="Zhang G."/>
            <person name="Kronforst M.R."/>
            <person name="Wang W."/>
        </authorList>
    </citation>
    <scope>NUCLEOTIDE SEQUENCE [LARGE SCALE GENOMIC DNA]</scope>
    <source>
        <strain evidence="1">Ya'a_city_454_Px</strain>
        <tissue evidence="1">Whole body</tissue>
    </source>
</reference>
<proteinExistence type="predicted"/>
<dbReference type="Pfam" id="PF16984">
    <property type="entry name" value="Grp7_allergen"/>
    <property type="match status" value="1"/>
</dbReference>
<keyword evidence="2" id="KW-1185">Reference proteome</keyword>
<gene>
    <name evidence="3" type="primary">LOC106116004</name>
    <name evidence="1" type="ORF">RR46_11361</name>
</gene>
<name>A0A194PRS0_PAPXU</name>
<dbReference type="OrthoDB" id="8187668at2759"/>
<dbReference type="InterPro" id="IPR038602">
    <property type="entry name" value="Mite_allergen_7_sf"/>
</dbReference>
<evidence type="ECO:0000313" key="1">
    <source>
        <dbReference type="EMBL" id="KPI95648.1"/>
    </source>
</evidence>
<protein>
    <submittedName>
        <fullName evidence="3">Uncharacterized protein LOC106116004</fullName>
    </submittedName>
</protein>
<dbReference type="STRING" id="66420.A0A194PRS0"/>
<dbReference type="RefSeq" id="XP_013165159.1">
    <property type="nucleotide sequence ID" value="XM_013309705.1"/>
</dbReference>
<dbReference type="KEGG" id="pxu:106116004"/>
<dbReference type="GeneID" id="106116004"/>
<dbReference type="EMBL" id="KQ459595">
    <property type="protein sequence ID" value="KPI95648.1"/>
    <property type="molecule type" value="Genomic_DNA"/>
</dbReference>
<dbReference type="InterPro" id="IPR020234">
    <property type="entry name" value="Mite_allergen_group-7"/>
</dbReference>
<sequence length="452" mass="50331">MSDEESVDIKQELLDLLTNVQPNLQDVIKRSFTNVILQQNKNGEQIKPDVLEDTSYFAKNTQVNLTRLELLRTPTFHLQTVSLDLKSMALSLRCSLGEVSVKGLYSAFNENLYNLIPVMSEGHVLISLSNMTADVNVGLVMEDDVFTFINPGIDFVHDEVIVKLSWPSPQRNGGYEFTTTEQLAKHIDDLPLTAALSLPLYALLRHRLQRHLTLVLRQATSVSDLLYSNPSLLEVYRSMAADLSHEGNRVVDMVLINMRRTLLQTRREVLELPPLHATFMHKIGSISFVGKFETEAGWVKNLATINRVSDVSVSHHTDNRTSFSVTLKIKDLQIGYEGYRMRAMGVSCSGRVAAAIANCALHLRLSAGRAHNEPYAQLDCLRLDHLQSMDMHVTGLGPLSGAAGLVRTWARGASVAHAAPAITAQLTHELHTALTELPLWDLMHAHQYTSPT</sequence>
<dbReference type="Gene3D" id="3.15.10.30">
    <property type="entry name" value="Haemolymph juvenile hormone binding protein"/>
    <property type="match status" value="1"/>
</dbReference>